<protein>
    <submittedName>
        <fullName evidence="2">TAXI family TRAP transporter solute-binding subunit</fullName>
    </submittedName>
</protein>
<sequence length="348" mass="37945">MKRFSIHFVLLILLVSIAGCSNPYSNNVKKNSNVSAAANQNESTGEAINLTWASGSLGGGWYSMAGGLSSMIQEKSSNINIRVIPGGSLQNIPFIAKGTAQLAFEQPAFITAGKNGEDPFDKKYSDLLAVGNGFGLNYFHFAIDPSIGVESIDEIFEKKLPINIAVTPVNNTDEWVLRKFLEYYGVTYEDIESWGGKIFHGSYTEQAQQFKDGNVDVMFTQLALPGSAITEASNGRDLKILPMSDDLIEYLSQYGIEKGVIPANTYPEVINGDEDIQMAAMGTLLVASNKVPEDVVYNITKTINESQDRLKSIHSALNGFSSEKAIEGLGTDLHPGAEKYYKEIDVIK</sequence>
<dbReference type="PANTHER" id="PTHR42941">
    <property type="entry name" value="SLL1037 PROTEIN"/>
    <property type="match status" value="1"/>
</dbReference>
<keyword evidence="3" id="KW-1185">Reference proteome</keyword>
<keyword evidence="1" id="KW-0732">Signal</keyword>
<evidence type="ECO:0000313" key="3">
    <source>
        <dbReference type="Proteomes" id="UP000626844"/>
    </source>
</evidence>
<accession>A0A926NIR6</accession>
<dbReference type="CDD" id="cd13520">
    <property type="entry name" value="PBP2_TAXI_TRAP"/>
    <property type="match status" value="1"/>
</dbReference>
<feature type="chain" id="PRO_5039248556" evidence="1">
    <location>
        <begin position="21"/>
        <end position="348"/>
    </location>
</feature>
<dbReference type="Pfam" id="PF16868">
    <property type="entry name" value="NMT1_3"/>
    <property type="match status" value="1"/>
</dbReference>
<dbReference type="PANTHER" id="PTHR42941:SF1">
    <property type="entry name" value="SLL1037 PROTEIN"/>
    <property type="match status" value="1"/>
</dbReference>
<dbReference type="Gene3D" id="3.40.190.10">
    <property type="entry name" value="Periplasmic binding protein-like II"/>
    <property type="match status" value="2"/>
</dbReference>
<dbReference type="SUPFAM" id="SSF53850">
    <property type="entry name" value="Periplasmic binding protein-like II"/>
    <property type="match status" value="1"/>
</dbReference>
<name>A0A926NIR6_9BACI</name>
<dbReference type="PROSITE" id="PS51257">
    <property type="entry name" value="PROKAR_LIPOPROTEIN"/>
    <property type="match status" value="1"/>
</dbReference>
<dbReference type="NCBIfam" id="TIGR02122">
    <property type="entry name" value="TRAP_TAXI"/>
    <property type="match status" value="1"/>
</dbReference>
<evidence type="ECO:0000256" key="1">
    <source>
        <dbReference type="SAM" id="SignalP"/>
    </source>
</evidence>
<organism evidence="2 3">
    <name type="scientific">Metabacillus arenae</name>
    <dbReference type="NCBI Taxonomy" id="2771434"/>
    <lineage>
        <taxon>Bacteria</taxon>
        <taxon>Bacillati</taxon>
        <taxon>Bacillota</taxon>
        <taxon>Bacilli</taxon>
        <taxon>Bacillales</taxon>
        <taxon>Bacillaceae</taxon>
        <taxon>Metabacillus</taxon>
    </lineage>
</organism>
<reference evidence="2" key="1">
    <citation type="submission" date="2020-09" db="EMBL/GenBank/DDBJ databases">
        <title>A novel bacterium of genus Bacillus, isolated from South China Sea.</title>
        <authorList>
            <person name="Huang H."/>
            <person name="Mo K."/>
            <person name="Hu Y."/>
        </authorList>
    </citation>
    <scope>NUCLEOTIDE SEQUENCE</scope>
    <source>
        <strain evidence="2">IB182487</strain>
    </source>
</reference>
<dbReference type="RefSeq" id="WP_191159108.1">
    <property type="nucleotide sequence ID" value="NZ_JACXAI010000019.1"/>
</dbReference>
<feature type="signal peptide" evidence="1">
    <location>
        <begin position="1"/>
        <end position="20"/>
    </location>
</feature>
<proteinExistence type="predicted"/>
<dbReference type="Proteomes" id="UP000626844">
    <property type="component" value="Unassembled WGS sequence"/>
</dbReference>
<comment type="caution">
    <text evidence="2">The sequence shown here is derived from an EMBL/GenBank/DDBJ whole genome shotgun (WGS) entry which is preliminary data.</text>
</comment>
<evidence type="ECO:0000313" key="2">
    <source>
        <dbReference type="EMBL" id="MBD1381510.1"/>
    </source>
</evidence>
<gene>
    <name evidence="2" type="ORF">IC621_14825</name>
</gene>
<dbReference type="AlphaFoldDB" id="A0A926NIR6"/>
<dbReference type="EMBL" id="JACXAI010000019">
    <property type="protein sequence ID" value="MBD1381510.1"/>
    <property type="molecule type" value="Genomic_DNA"/>
</dbReference>
<dbReference type="InterPro" id="IPR011852">
    <property type="entry name" value="TRAP_TAXI"/>
</dbReference>